<evidence type="ECO:0000256" key="4">
    <source>
        <dbReference type="ARBA" id="ARBA00022833"/>
    </source>
</evidence>
<evidence type="ECO:0000256" key="3">
    <source>
        <dbReference type="ARBA" id="ARBA00022801"/>
    </source>
</evidence>
<dbReference type="Gene3D" id="3.40.140.10">
    <property type="entry name" value="Cytidine Deaminase, domain 2"/>
    <property type="match status" value="1"/>
</dbReference>
<protein>
    <submittedName>
        <fullName evidence="7">Proteasome lid subunit RPN8/RPN11</fullName>
    </submittedName>
</protein>
<feature type="domain" description="MPN" evidence="6">
    <location>
        <begin position="1"/>
        <end position="122"/>
    </location>
</feature>
<keyword evidence="4" id="KW-0862">Zinc</keyword>
<keyword evidence="1" id="KW-0645">Protease</keyword>
<gene>
    <name evidence="7" type="ORF">J2S06_001587</name>
</gene>
<evidence type="ECO:0000313" key="8">
    <source>
        <dbReference type="Proteomes" id="UP001225646"/>
    </source>
</evidence>
<evidence type="ECO:0000259" key="6">
    <source>
        <dbReference type="PROSITE" id="PS50249"/>
    </source>
</evidence>
<comment type="caution">
    <text evidence="7">The sequence shown here is derived from an EMBL/GenBank/DDBJ whole genome shotgun (WGS) entry which is preliminary data.</text>
</comment>
<dbReference type="CDD" id="cd08070">
    <property type="entry name" value="MPN_like"/>
    <property type="match status" value="1"/>
</dbReference>
<dbReference type="PROSITE" id="PS50249">
    <property type="entry name" value="MPN"/>
    <property type="match status" value="1"/>
</dbReference>
<evidence type="ECO:0000256" key="5">
    <source>
        <dbReference type="ARBA" id="ARBA00023049"/>
    </source>
</evidence>
<keyword evidence="5" id="KW-0482">Metalloprotease</keyword>
<evidence type="ECO:0000313" key="7">
    <source>
        <dbReference type="EMBL" id="MDQ0162510.1"/>
    </source>
</evidence>
<dbReference type="Proteomes" id="UP001225646">
    <property type="component" value="Unassembled WGS sequence"/>
</dbReference>
<keyword evidence="7" id="KW-0647">Proteasome</keyword>
<name>A0ABT9VP70_9BACI</name>
<evidence type="ECO:0000256" key="2">
    <source>
        <dbReference type="ARBA" id="ARBA00022723"/>
    </source>
</evidence>
<dbReference type="InterPro" id="IPR028090">
    <property type="entry name" value="JAB_dom_prok"/>
</dbReference>
<dbReference type="InterPro" id="IPR051929">
    <property type="entry name" value="VirAsm_ModProt"/>
</dbReference>
<keyword evidence="3" id="KW-0378">Hydrolase</keyword>
<dbReference type="GO" id="GO:0000502">
    <property type="term" value="C:proteasome complex"/>
    <property type="evidence" value="ECO:0007669"/>
    <property type="project" value="UniProtKB-KW"/>
</dbReference>
<keyword evidence="8" id="KW-1185">Reference proteome</keyword>
<sequence length="122" mass="13792">MIAHCKKELPYEACGLLSGKNGVAETIWKMKNVERSPVSFAMDTTQLQQTLKQIQQNKEALTGIYHSHPTGIAYPSSRDIEYAHYPEAAYIIISLANQKPVVKGFRIINRKVIPLMIQLLHD</sequence>
<dbReference type="EMBL" id="JAUSTR010000004">
    <property type="protein sequence ID" value="MDQ0162510.1"/>
    <property type="molecule type" value="Genomic_DNA"/>
</dbReference>
<dbReference type="Pfam" id="PF14464">
    <property type="entry name" value="Prok-JAB"/>
    <property type="match status" value="1"/>
</dbReference>
<evidence type="ECO:0000256" key="1">
    <source>
        <dbReference type="ARBA" id="ARBA00022670"/>
    </source>
</evidence>
<keyword evidence="2" id="KW-0479">Metal-binding</keyword>
<accession>A0ABT9VP70</accession>
<dbReference type="PANTHER" id="PTHR34858:SF1">
    <property type="entry name" value="CYSO-CYSTEINE PEPTIDASE"/>
    <property type="match status" value="1"/>
</dbReference>
<reference evidence="7 8" key="1">
    <citation type="submission" date="2023-07" db="EMBL/GenBank/DDBJ databases">
        <title>Genomic Encyclopedia of Type Strains, Phase IV (KMG-IV): sequencing the most valuable type-strain genomes for metagenomic binning, comparative biology and taxonomic classification.</title>
        <authorList>
            <person name="Goeker M."/>
        </authorList>
    </citation>
    <scope>NUCLEOTIDE SEQUENCE [LARGE SCALE GENOMIC DNA]</scope>
    <source>
        <strain evidence="7 8">DSM 19092</strain>
    </source>
</reference>
<dbReference type="PANTHER" id="PTHR34858">
    <property type="entry name" value="CYSO-CYSTEINE PEPTIDASE"/>
    <property type="match status" value="1"/>
</dbReference>
<organism evidence="7 8">
    <name type="scientific">Aeribacillus alveayuensis</name>
    <dbReference type="NCBI Taxonomy" id="279215"/>
    <lineage>
        <taxon>Bacteria</taxon>
        <taxon>Bacillati</taxon>
        <taxon>Bacillota</taxon>
        <taxon>Bacilli</taxon>
        <taxon>Bacillales</taxon>
        <taxon>Bacillaceae</taxon>
        <taxon>Aeribacillus</taxon>
    </lineage>
</organism>
<proteinExistence type="predicted"/>
<dbReference type="InterPro" id="IPR037518">
    <property type="entry name" value="MPN"/>
</dbReference>
<dbReference type="SUPFAM" id="SSF102712">
    <property type="entry name" value="JAB1/MPN domain"/>
    <property type="match status" value="1"/>
</dbReference>